<feature type="compositionally biased region" description="Basic residues" evidence="2">
    <location>
        <begin position="151"/>
        <end position="165"/>
    </location>
</feature>
<name>A0A2C9LIS2_BIOGL</name>
<feature type="region of interest" description="Disordered" evidence="2">
    <location>
        <begin position="101"/>
        <end position="252"/>
    </location>
</feature>
<dbReference type="Proteomes" id="UP000076420">
    <property type="component" value="Unassembled WGS sequence"/>
</dbReference>
<feature type="compositionally biased region" description="Polar residues" evidence="2">
    <location>
        <begin position="240"/>
        <end position="252"/>
    </location>
</feature>
<evidence type="ECO:0000256" key="1">
    <source>
        <dbReference type="SAM" id="Coils"/>
    </source>
</evidence>
<evidence type="ECO:0000313" key="3">
    <source>
        <dbReference type="EnsemblMetazoa" id="BGLB031628-PB"/>
    </source>
</evidence>
<dbReference type="VEuPathDB" id="VectorBase:BGLAX_049991"/>
<feature type="coiled-coil region" evidence="1">
    <location>
        <begin position="269"/>
        <end position="296"/>
    </location>
</feature>
<proteinExistence type="predicted"/>
<reference evidence="3" key="1">
    <citation type="submission" date="2020-05" db="UniProtKB">
        <authorList>
            <consortium name="EnsemblMetazoa"/>
        </authorList>
    </citation>
    <scope>IDENTIFICATION</scope>
    <source>
        <strain evidence="3">BB02</strain>
    </source>
</reference>
<feature type="coiled-coil region" evidence="1">
    <location>
        <begin position="509"/>
        <end position="675"/>
    </location>
</feature>
<dbReference type="RefSeq" id="XP_013092248.2">
    <property type="nucleotide sequence ID" value="XM_013236794.2"/>
</dbReference>
<gene>
    <name evidence="3" type="primary">106075909</name>
</gene>
<evidence type="ECO:0000256" key="2">
    <source>
        <dbReference type="SAM" id="MobiDB-lite"/>
    </source>
</evidence>
<feature type="compositionally biased region" description="Basic and acidic residues" evidence="2">
    <location>
        <begin position="211"/>
        <end position="220"/>
    </location>
</feature>
<accession>A0A2C9LIS2</accession>
<dbReference type="OrthoDB" id="10044303at2759"/>
<sequence>MMATVASTSRPASATNLSMLPIPPQLPFPTHPSLPDRVSRLKRLNLAMTSRDSLDYESALKLKGSFLEPSMDYEVKHSDLERSRNNFRGGQGYIRRIHGNSFDKHSQSSSHMPDSVDQINSLTDSTSLRRSQRNIVTPRHYRQPGQASVRGTRRSRSRTGSRRLRLPSITVSKPEDDEQGHPGIFLTSLNYEESPMPTERLPSTPSSATSDSRRMGDKAPSDVSAAREANASRDPLPALITTSREPPATQRTSLALSTVGLQRVYLEGLDYMRSHVTNVEEEAERVKREFHKVDEERFGDYFPYLKQINELLLQANSTLRRNKIPLEVIDSDTRLVKLLNQLREDPTPDMMAVDTLTTFWTEVKTSAHTLQCLLEKFHSTVFQRLSNNYIGGNSAEILVPVCQQYALDIEDFLKDMDNQMTNARLVLKSFDSGLHRDLMDKNAFSERLVVLCDTKAFPVLGLVHDVCDKIVRMCATARQWLARDECFMHEISSFIRETRTATRKREQVLQTEKQKQKRVEKNVRVAQNLLQRNKEKLQLIEADLQELEEKLNTSREEQRTRMNMIQQKENMVDFLKVTAQQTKRNYSLQSKRSKLLRQVKDLEDYLRAMESELEVVQDQILAKSHEKILLTHKINTSEQSYGALRSDLDKVSENLEDLEAEVTGLSSQLLQLEIVHTIKTSPETLDNLIDRPSTVKLSKSLKERIKERKKKAAMK</sequence>
<keyword evidence="1" id="KW-0175">Coiled coil</keyword>
<dbReference type="EnsemblMetazoa" id="BGLB031628-RB">
    <property type="protein sequence ID" value="BGLB031628-PB"/>
    <property type="gene ID" value="BGLB031628"/>
</dbReference>
<dbReference type="EnsemblMetazoa" id="BGLB031628-RA">
    <property type="protein sequence ID" value="BGLB031628-PA"/>
    <property type="gene ID" value="BGLB031628"/>
</dbReference>
<dbReference type="AlphaFoldDB" id="A0A2C9LIS2"/>
<dbReference type="RefSeq" id="XP_013092242.2">
    <property type="nucleotide sequence ID" value="XM_013236788.2"/>
</dbReference>
<organism evidence="3 4">
    <name type="scientific">Biomphalaria glabrata</name>
    <name type="common">Bloodfluke planorb</name>
    <name type="synonym">Freshwater snail</name>
    <dbReference type="NCBI Taxonomy" id="6526"/>
    <lineage>
        <taxon>Eukaryota</taxon>
        <taxon>Metazoa</taxon>
        <taxon>Spiralia</taxon>
        <taxon>Lophotrochozoa</taxon>
        <taxon>Mollusca</taxon>
        <taxon>Gastropoda</taxon>
        <taxon>Heterobranchia</taxon>
        <taxon>Euthyneura</taxon>
        <taxon>Panpulmonata</taxon>
        <taxon>Hygrophila</taxon>
        <taxon>Lymnaeoidea</taxon>
        <taxon>Planorbidae</taxon>
        <taxon>Biomphalaria</taxon>
    </lineage>
</organism>
<feature type="compositionally biased region" description="Polar residues" evidence="2">
    <location>
        <begin position="201"/>
        <end position="210"/>
    </location>
</feature>
<feature type="compositionally biased region" description="Polar residues" evidence="2">
    <location>
        <begin position="107"/>
        <end position="135"/>
    </location>
</feature>
<dbReference type="KEGG" id="bgt:106075909"/>
<dbReference type="EnsemblMetazoa" id="BGLB031628-RC">
    <property type="protein sequence ID" value="BGLB031628-PC"/>
    <property type="gene ID" value="BGLB031628"/>
</dbReference>
<protein>
    <submittedName>
        <fullName evidence="3">Uncharacterized protein</fullName>
    </submittedName>
</protein>
<dbReference type="VEuPathDB" id="VectorBase:BGLB031628"/>
<evidence type="ECO:0000313" key="4">
    <source>
        <dbReference type="Proteomes" id="UP000076420"/>
    </source>
</evidence>